<dbReference type="AlphaFoldDB" id="B6G8B1"/>
<dbReference type="GO" id="GO:0033920">
    <property type="term" value="F:6-phospho-beta-galactosidase activity"/>
    <property type="evidence" value="ECO:0007669"/>
    <property type="project" value="InterPro"/>
</dbReference>
<keyword evidence="4 7" id="KW-0326">Glycosidase</keyword>
<dbReference type="SUPFAM" id="SSF51445">
    <property type="entry name" value="(Trans)glycosidases"/>
    <property type="match status" value="1"/>
</dbReference>
<dbReference type="Gene3D" id="3.20.20.80">
    <property type="entry name" value="Glycosidases"/>
    <property type="match status" value="1"/>
</dbReference>
<dbReference type="PRINTS" id="PR00131">
    <property type="entry name" value="GLHYDRLASE1"/>
</dbReference>
<dbReference type="RefSeq" id="WP_006719943.1">
    <property type="nucleotide sequence ID" value="NZ_CP085935.1"/>
</dbReference>
<dbReference type="NCBIfam" id="TIGR01233">
    <property type="entry name" value="lacG"/>
    <property type="match status" value="1"/>
</dbReference>
<dbReference type="PROSITE" id="PS51022">
    <property type="entry name" value="L27"/>
    <property type="match status" value="1"/>
</dbReference>
<dbReference type="PANTHER" id="PTHR10353:SF36">
    <property type="entry name" value="LP05116P"/>
    <property type="match status" value="1"/>
</dbReference>
<feature type="active site" description="Nucleophile" evidence="5">
    <location>
        <position position="350"/>
    </location>
</feature>
<dbReference type="InterPro" id="IPR018120">
    <property type="entry name" value="Glyco_hydro_1_AS"/>
</dbReference>
<comment type="similarity">
    <text evidence="1">Belongs to the glycosyl hydrolase 1 family.</text>
</comment>
<dbReference type="eggNOG" id="COG2723">
    <property type="taxonomic scope" value="Bacteria"/>
</dbReference>
<evidence type="ECO:0000256" key="2">
    <source>
        <dbReference type="ARBA" id="ARBA00012744"/>
    </source>
</evidence>
<comment type="caution">
    <text evidence="7">The sequence shown here is derived from an EMBL/GenBank/DDBJ whole genome shotgun (WGS) entry which is preliminary data.</text>
</comment>
<gene>
    <name evidence="7" type="primary">lacG</name>
    <name evidence="7" type="ORF">COLSTE_00301</name>
</gene>
<dbReference type="PANTHER" id="PTHR10353">
    <property type="entry name" value="GLYCOSYL HYDROLASE"/>
    <property type="match status" value="1"/>
</dbReference>
<dbReference type="Pfam" id="PF00232">
    <property type="entry name" value="Glyco_hydro_1"/>
    <property type="match status" value="1"/>
</dbReference>
<reference evidence="7 8" key="1">
    <citation type="submission" date="2008-10" db="EMBL/GenBank/DDBJ databases">
        <title>Draft genome sequence of Collinsella stercoris (DSM 13279).</title>
        <authorList>
            <person name="Sudarsanam P."/>
            <person name="Ley R."/>
            <person name="Guruge J."/>
            <person name="Turnbaugh P.J."/>
            <person name="Mahowald M."/>
            <person name="Liep D."/>
            <person name="Gordon J."/>
        </authorList>
    </citation>
    <scope>NUCLEOTIDE SEQUENCE [LARGE SCALE GENOMIC DNA]</scope>
    <source>
        <strain evidence="7 8">DSM 13279</strain>
    </source>
</reference>
<dbReference type="EC" id="3.2.1.21" evidence="2"/>
<organism evidence="7 8">
    <name type="scientific">Collinsella stercoris DSM 13279</name>
    <dbReference type="NCBI Taxonomy" id="445975"/>
    <lineage>
        <taxon>Bacteria</taxon>
        <taxon>Bacillati</taxon>
        <taxon>Actinomycetota</taxon>
        <taxon>Coriobacteriia</taxon>
        <taxon>Coriobacteriales</taxon>
        <taxon>Coriobacteriaceae</taxon>
        <taxon>Collinsella</taxon>
    </lineage>
</organism>
<reference evidence="7 8" key="2">
    <citation type="submission" date="2008-10" db="EMBL/GenBank/DDBJ databases">
        <authorList>
            <person name="Fulton L."/>
            <person name="Clifton S."/>
            <person name="Fulton B."/>
            <person name="Xu J."/>
            <person name="Minx P."/>
            <person name="Pepin K.H."/>
            <person name="Johnson M."/>
            <person name="Thiruvilangam P."/>
            <person name="Bhonagiri V."/>
            <person name="Nash W.E."/>
            <person name="Mardis E.R."/>
            <person name="Wilson R.K."/>
        </authorList>
    </citation>
    <scope>NUCLEOTIDE SEQUENCE [LARGE SCALE GENOMIC DNA]</scope>
    <source>
        <strain evidence="7 8">DSM 13279</strain>
    </source>
</reference>
<dbReference type="OrthoDB" id="3182512at2"/>
<dbReference type="FunFam" id="3.20.20.80:FF:000004">
    <property type="entry name" value="Beta-glucosidase 6-phospho-beta-glucosidase"/>
    <property type="match status" value="1"/>
</dbReference>
<proteinExistence type="inferred from homology"/>
<evidence type="ECO:0000256" key="3">
    <source>
        <dbReference type="ARBA" id="ARBA00022801"/>
    </source>
</evidence>
<dbReference type="NCBIfam" id="NF010036">
    <property type="entry name" value="PRK13511.1"/>
    <property type="match status" value="1"/>
</dbReference>
<protein>
    <recommendedName>
        <fullName evidence="2">beta-glucosidase</fullName>
        <ecNumber evidence="2">3.2.1.21</ecNumber>
    </recommendedName>
</protein>
<evidence type="ECO:0000256" key="4">
    <source>
        <dbReference type="ARBA" id="ARBA00023295"/>
    </source>
</evidence>
<sequence length="443" mass="50716">MQELFRIHDYLAEQERFSPEPACDFYNRYDKDLELCQRFGMTGIRVSIAWSRIFPNGGVGSPNPEGVQFYHDLFASCHAHGVEPYVTLHHFDSPAALYENGDFLNPATIDAFEAYARFCFEEYRAEVTHWFTFNEIAAATLNRYVEGTWPLGKKACPHECLQAQHNMMLAHARAVVAFKHGGYPGTIGVIHALEYKYPYDPCDPGDIAAAARDDVLQNRLLLDATFRGDYAPDTLAIIEELCTSSGGAMAIPHGDLAIMREAARLNDCLGINYYQSRFLKAYEGQSELRHNGTGEKGTGRWRLAGVGERAVRPGIPTTDWDWIIYPEGLFDLLVYIKQRYPNYKQIFITENGMGYKDPYKDGFVDDQPRIDYIEQHLRWLLKAMEVGVNVGGYFLWSLQDQFSWTNGYNKRYGFFYVDFETQERTPKASAYWFKRVAETGRLA</sequence>
<evidence type="ECO:0000259" key="6">
    <source>
        <dbReference type="PROSITE" id="PS51022"/>
    </source>
</evidence>
<keyword evidence="8" id="KW-1185">Reference proteome</keyword>
<feature type="domain" description="L27" evidence="6">
    <location>
        <begin position="1"/>
        <end position="19"/>
    </location>
</feature>
<name>B6G8B1_9ACTN</name>
<dbReference type="EMBL" id="ABXJ01000015">
    <property type="protein sequence ID" value="EEA91471.1"/>
    <property type="molecule type" value="Genomic_DNA"/>
</dbReference>
<dbReference type="InterPro" id="IPR005928">
    <property type="entry name" value="6P-beta-galactosidase"/>
</dbReference>
<keyword evidence="3 7" id="KW-0378">Hydrolase</keyword>
<evidence type="ECO:0000256" key="1">
    <source>
        <dbReference type="ARBA" id="ARBA00010838"/>
    </source>
</evidence>
<dbReference type="GeneID" id="98002663"/>
<dbReference type="GO" id="GO:0005829">
    <property type="term" value="C:cytosol"/>
    <property type="evidence" value="ECO:0007669"/>
    <property type="project" value="TreeGrafter"/>
</dbReference>
<accession>B6G8B1</accession>
<dbReference type="InterPro" id="IPR001360">
    <property type="entry name" value="Glyco_hydro_1"/>
</dbReference>
<dbReference type="HOGENOM" id="CLU_001859_1_3_11"/>
<dbReference type="STRING" id="445975.COLSTE_00301"/>
<dbReference type="Proteomes" id="UP000003560">
    <property type="component" value="Unassembled WGS sequence"/>
</dbReference>
<dbReference type="GO" id="GO:0019512">
    <property type="term" value="P:lactose catabolic process via tagatose-6-phosphate"/>
    <property type="evidence" value="ECO:0007669"/>
    <property type="project" value="InterPro"/>
</dbReference>
<dbReference type="InterPro" id="IPR004172">
    <property type="entry name" value="L27_dom"/>
</dbReference>
<dbReference type="PROSITE" id="PS00572">
    <property type="entry name" value="GLYCOSYL_HYDROL_F1_1"/>
    <property type="match status" value="1"/>
</dbReference>
<evidence type="ECO:0000313" key="8">
    <source>
        <dbReference type="Proteomes" id="UP000003560"/>
    </source>
</evidence>
<evidence type="ECO:0000313" key="7">
    <source>
        <dbReference type="EMBL" id="EEA91471.1"/>
    </source>
</evidence>
<dbReference type="InterPro" id="IPR017853">
    <property type="entry name" value="GH"/>
</dbReference>
<evidence type="ECO:0000256" key="5">
    <source>
        <dbReference type="PROSITE-ProRule" id="PRU10055"/>
    </source>
</evidence>
<dbReference type="GO" id="GO:0008422">
    <property type="term" value="F:beta-glucosidase activity"/>
    <property type="evidence" value="ECO:0007669"/>
    <property type="project" value="UniProtKB-EC"/>
</dbReference>